<dbReference type="Pfam" id="PF22689">
    <property type="entry name" value="FGAR-AT_PurM_N-like"/>
    <property type="match status" value="1"/>
</dbReference>
<protein>
    <submittedName>
        <fullName evidence="3">Glutamine amidotransferase</fullName>
    </submittedName>
</protein>
<dbReference type="STRING" id="3476.A0A2P5BAM8"/>
<gene>
    <name evidence="3" type="ORF">PanWU01x14_256120</name>
</gene>
<comment type="caution">
    <text evidence="3">The sequence shown here is derived from an EMBL/GenBank/DDBJ whole genome shotgun (WGS) entry which is preliminary data.</text>
</comment>
<dbReference type="Gene3D" id="3.40.50.880">
    <property type="match status" value="2"/>
</dbReference>
<dbReference type="GO" id="GO:0004642">
    <property type="term" value="F:phosphoribosylformylglycinamidine synthase activity"/>
    <property type="evidence" value="ECO:0007669"/>
    <property type="project" value="TreeGrafter"/>
</dbReference>
<dbReference type="Pfam" id="PF13507">
    <property type="entry name" value="GATase_5"/>
    <property type="match status" value="2"/>
</dbReference>
<dbReference type="GO" id="GO:0016740">
    <property type="term" value="F:transferase activity"/>
    <property type="evidence" value="ECO:0007669"/>
    <property type="project" value="UniProtKB-KW"/>
</dbReference>
<dbReference type="SMART" id="SM01211">
    <property type="entry name" value="GATase_5"/>
    <property type="match status" value="1"/>
</dbReference>
<feature type="domain" description="FGAR-AT PurM N-terminal-like" evidence="2">
    <location>
        <begin position="150"/>
        <end position="186"/>
    </location>
</feature>
<sequence>MENLISPMEMSRNYLSREREAVFREITASEFLQNVVFLCNSRVRKSNPLWGVISRPRSVGSLNCKDSLIRGPAYGIGMGGGAPSSMVSGRELVETVMYVCVRDMGGAVYLSGARPFAFLWMQVTLSDVAVIAHTYTDSTGGACSTGEQPIKGAAMYDAANALSEAMMELGIAIDGGKDSLSMAAHAGGEEMMVCYFTFDLAKGKRRLGGSALAQVFDQAGDYCPDLDDVPYLKRVFYCTQVLLEDELISAGHDIIDGGLMTFALEVALAGNCGILFRLEFTWEEPLSNTLCRRTWSNYRDDKYVNATSKPKVAVIREEGSSGDREMVAAFYAAAFEPWDPTMSDLLNGSISLDDFGGVVFVGGFSYTDVLDTFSLGIDTWLVFDLVLHSNLDPTRYCEDDGSEMEQYPFNQNGSPLGIAALCSPDGRHLAMMPHPERCFLMWLYPWYPKRGSVEKKGPCPWLKVFQISETDVPESVPSGWSGSVSLLRMRLQKLSKEMTEFEATNSSTSNVHELVSSQQCCCCC</sequence>
<reference evidence="4" key="1">
    <citation type="submission" date="2016-06" db="EMBL/GenBank/DDBJ databases">
        <title>Parallel loss of symbiosis genes in relatives of nitrogen-fixing non-legume Parasponia.</title>
        <authorList>
            <person name="Van Velzen R."/>
            <person name="Holmer R."/>
            <person name="Bu F."/>
            <person name="Rutten L."/>
            <person name="Van Zeijl A."/>
            <person name="Liu W."/>
            <person name="Santuari L."/>
            <person name="Cao Q."/>
            <person name="Sharma T."/>
            <person name="Shen D."/>
            <person name="Roswanjaya Y."/>
            <person name="Wardhani T."/>
            <person name="Kalhor M.S."/>
            <person name="Jansen J."/>
            <person name="Van den Hoogen J."/>
            <person name="Gungor B."/>
            <person name="Hartog M."/>
            <person name="Hontelez J."/>
            <person name="Verver J."/>
            <person name="Yang W.-C."/>
            <person name="Schijlen E."/>
            <person name="Repin R."/>
            <person name="Schilthuizen M."/>
            <person name="Schranz E."/>
            <person name="Heidstra R."/>
            <person name="Miyata K."/>
            <person name="Fedorova E."/>
            <person name="Kohlen W."/>
            <person name="Bisseling T."/>
            <person name="Smit S."/>
            <person name="Geurts R."/>
        </authorList>
    </citation>
    <scope>NUCLEOTIDE SEQUENCE [LARGE SCALE GENOMIC DNA]</scope>
    <source>
        <strain evidence="4">cv. WU1-14</strain>
    </source>
</reference>
<dbReference type="Proteomes" id="UP000237105">
    <property type="component" value="Unassembled WGS sequence"/>
</dbReference>
<dbReference type="OrthoDB" id="6666987at2759"/>
<organism evidence="3 4">
    <name type="scientific">Parasponia andersonii</name>
    <name type="common">Sponia andersonii</name>
    <dbReference type="NCBI Taxonomy" id="3476"/>
    <lineage>
        <taxon>Eukaryota</taxon>
        <taxon>Viridiplantae</taxon>
        <taxon>Streptophyta</taxon>
        <taxon>Embryophyta</taxon>
        <taxon>Tracheophyta</taxon>
        <taxon>Spermatophyta</taxon>
        <taxon>Magnoliopsida</taxon>
        <taxon>eudicotyledons</taxon>
        <taxon>Gunneridae</taxon>
        <taxon>Pentapetalae</taxon>
        <taxon>rosids</taxon>
        <taxon>fabids</taxon>
        <taxon>Rosales</taxon>
        <taxon>Cannabaceae</taxon>
        <taxon>Parasponia</taxon>
    </lineage>
</organism>
<proteinExistence type="predicted"/>
<dbReference type="InterPro" id="IPR036676">
    <property type="entry name" value="PurM-like_C_sf"/>
</dbReference>
<keyword evidence="4" id="KW-1185">Reference proteome</keyword>
<keyword evidence="3" id="KW-0315">Glutamine amidotransferase</keyword>
<dbReference type="PANTHER" id="PTHR10099">
    <property type="entry name" value="PHOSPHORIBOSYLFORMYLGLYCINAMIDINE SYNTHASE"/>
    <property type="match status" value="1"/>
</dbReference>
<dbReference type="Gene3D" id="3.90.650.10">
    <property type="entry name" value="PurM-like C-terminal domain"/>
    <property type="match status" value="1"/>
</dbReference>
<dbReference type="Pfam" id="PF02769">
    <property type="entry name" value="AIRS_C"/>
    <property type="match status" value="1"/>
</dbReference>
<dbReference type="InterPro" id="IPR036921">
    <property type="entry name" value="PurM-like_N_sf"/>
</dbReference>
<dbReference type="GO" id="GO:0006164">
    <property type="term" value="P:purine nucleotide biosynthetic process"/>
    <property type="evidence" value="ECO:0007669"/>
    <property type="project" value="TreeGrafter"/>
</dbReference>
<dbReference type="SUPFAM" id="SSF56042">
    <property type="entry name" value="PurM C-terminal domain-like"/>
    <property type="match status" value="1"/>
</dbReference>
<keyword evidence="3" id="KW-0808">Transferase</keyword>
<dbReference type="EMBL" id="JXTB01000323">
    <property type="protein sequence ID" value="PON45831.1"/>
    <property type="molecule type" value="Genomic_DNA"/>
</dbReference>
<dbReference type="AlphaFoldDB" id="A0A2P5BAM8"/>
<name>A0A2P5BAM8_PARAD</name>
<dbReference type="PANTHER" id="PTHR10099:SF1">
    <property type="entry name" value="PHOSPHORIBOSYLFORMYLGLYCINAMIDINE SYNTHASE"/>
    <property type="match status" value="1"/>
</dbReference>
<evidence type="ECO:0000259" key="1">
    <source>
        <dbReference type="Pfam" id="PF02769"/>
    </source>
</evidence>
<accession>A0A2P5BAM8</accession>
<dbReference type="InterPro" id="IPR055181">
    <property type="entry name" value="FGAR-AT_PurM_N-like"/>
</dbReference>
<evidence type="ECO:0000259" key="2">
    <source>
        <dbReference type="Pfam" id="PF22689"/>
    </source>
</evidence>
<evidence type="ECO:0000313" key="4">
    <source>
        <dbReference type="Proteomes" id="UP000237105"/>
    </source>
</evidence>
<feature type="domain" description="PurM-like C-terminal" evidence="1">
    <location>
        <begin position="206"/>
        <end position="279"/>
    </location>
</feature>
<dbReference type="SUPFAM" id="SSF52317">
    <property type="entry name" value="Class I glutamine amidotransferase-like"/>
    <property type="match status" value="1"/>
</dbReference>
<evidence type="ECO:0000313" key="3">
    <source>
        <dbReference type="EMBL" id="PON45831.1"/>
    </source>
</evidence>
<dbReference type="InterPro" id="IPR010918">
    <property type="entry name" value="PurM-like_C_dom"/>
</dbReference>
<dbReference type="SUPFAM" id="SSF55326">
    <property type="entry name" value="PurM N-terminal domain-like"/>
    <property type="match status" value="1"/>
</dbReference>
<dbReference type="InterPro" id="IPR029062">
    <property type="entry name" value="Class_I_gatase-like"/>
</dbReference>
<dbReference type="GO" id="GO:0005737">
    <property type="term" value="C:cytoplasm"/>
    <property type="evidence" value="ECO:0007669"/>
    <property type="project" value="TreeGrafter"/>
</dbReference>